<protein>
    <submittedName>
        <fullName evidence="3">Uncharacterized protein</fullName>
    </submittedName>
</protein>
<name>A0A4P9Y151_9FUNG</name>
<feature type="chain" id="PRO_5021009758" evidence="2">
    <location>
        <begin position="22"/>
        <end position="138"/>
    </location>
</feature>
<proteinExistence type="predicted"/>
<evidence type="ECO:0000313" key="3">
    <source>
        <dbReference type="EMBL" id="RKP11530.1"/>
    </source>
</evidence>
<feature type="compositionally biased region" description="Basic and acidic residues" evidence="1">
    <location>
        <begin position="25"/>
        <end position="34"/>
    </location>
</feature>
<keyword evidence="4" id="KW-1185">Reference proteome</keyword>
<reference evidence="4" key="1">
    <citation type="journal article" date="2018" name="Nat. Microbiol.">
        <title>Leveraging single-cell genomics to expand the fungal tree of life.</title>
        <authorList>
            <person name="Ahrendt S.R."/>
            <person name="Quandt C.A."/>
            <person name="Ciobanu D."/>
            <person name="Clum A."/>
            <person name="Salamov A."/>
            <person name="Andreopoulos B."/>
            <person name="Cheng J.F."/>
            <person name="Woyke T."/>
            <person name="Pelin A."/>
            <person name="Henrissat B."/>
            <person name="Reynolds N.K."/>
            <person name="Benny G.L."/>
            <person name="Smith M.E."/>
            <person name="James T.Y."/>
            <person name="Grigoriev I.V."/>
        </authorList>
    </citation>
    <scope>NUCLEOTIDE SEQUENCE [LARGE SCALE GENOMIC DNA]</scope>
</reference>
<dbReference type="Proteomes" id="UP000267251">
    <property type="component" value="Unassembled WGS sequence"/>
</dbReference>
<sequence>MKLTSILLVSAMLAMALTVAATPTPKDEDSGNDKYEEDDSGNDKYEEDDSGYPTESLSTYSQRNTVEGDGDQFCDITYKGDQPQCHSGYKCKFYKLSDHPTFSGLFGEKPISQDNFMEYVSSEDELGTCVGKIDLNKD</sequence>
<feature type="compositionally biased region" description="Acidic residues" evidence="1">
    <location>
        <begin position="35"/>
        <end position="50"/>
    </location>
</feature>
<feature type="signal peptide" evidence="2">
    <location>
        <begin position="1"/>
        <end position="21"/>
    </location>
</feature>
<dbReference type="AlphaFoldDB" id="A0A4P9Y151"/>
<evidence type="ECO:0000313" key="4">
    <source>
        <dbReference type="Proteomes" id="UP000267251"/>
    </source>
</evidence>
<keyword evidence="2" id="KW-0732">Signal</keyword>
<feature type="compositionally biased region" description="Polar residues" evidence="1">
    <location>
        <begin position="53"/>
        <end position="64"/>
    </location>
</feature>
<gene>
    <name evidence="3" type="ORF">BJ684DRAFT_21893</name>
</gene>
<evidence type="ECO:0000256" key="1">
    <source>
        <dbReference type="SAM" id="MobiDB-lite"/>
    </source>
</evidence>
<feature type="region of interest" description="Disordered" evidence="1">
    <location>
        <begin position="21"/>
        <end position="64"/>
    </location>
</feature>
<organism evidence="3 4">
    <name type="scientific">Piptocephalis cylindrospora</name>
    <dbReference type="NCBI Taxonomy" id="1907219"/>
    <lineage>
        <taxon>Eukaryota</taxon>
        <taxon>Fungi</taxon>
        <taxon>Fungi incertae sedis</taxon>
        <taxon>Zoopagomycota</taxon>
        <taxon>Zoopagomycotina</taxon>
        <taxon>Zoopagomycetes</taxon>
        <taxon>Zoopagales</taxon>
        <taxon>Piptocephalidaceae</taxon>
        <taxon>Piptocephalis</taxon>
    </lineage>
</organism>
<evidence type="ECO:0000256" key="2">
    <source>
        <dbReference type="SAM" id="SignalP"/>
    </source>
</evidence>
<dbReference type="EMBL" id="KZ988833">
    <property type="protein sequence ID" value="RKP11530.1"/>
    <property type="molecule type" value="Genomic_DNA"/>
</dbReference>
<accession>A0A4P9Y151</accession>